<dbReference type="PROSITE" id="PS50931">
    <property type="entry name" value="HTH_LYSR"/>
    <property type="match status" value="1"/>
</dbReference>
<proteinExistence type="inferred from homology"/>
<dbReference type="InterPro" id="IPR036390">
    <property type="entry name" value="WH_DNA-bd_sf"/>
</dbReference>
<evidence type="ECO:0000256" key="4">
    <source>
        <dbReference type="ARBA" id="ARBA00023163"/>
    </source>
</evidence>
<accession>A0ABQ0H4K6</accession>
<comment type="caution">
    <text evidence="6">The sequence shown here is derived from an EMBL/GenBank/DDBJ whole genome shotgun (WGS) entry which is preliminary data.</text>
</comment>
<gene>
    <name evidence="6" type="ORF">PPNSA23_37940</name>
</gene>
<keyword evidence="3" id="KW-0238">DNA-binding</keyword>
<dbReference type="CDD" id="cd08422">
    <property type="entry name" value="PBP2_CrgA_like"/>
    <property type="match status" value="1"/>
</dbReference>
<dbReference type="PANTHER" id="PTHR30537">
    <property type="entry name" value="HTH-TYPE TRANSCRIPTIONAL REGULATOR"/>
    <property type="match status" value="1"/>
</dbReference>
<dbReference type="Pfam" id="PF03466">
    <property type="entry name" value="LysR_substrate"/>
    <property type="match status" value="1"/>
</dbReference>
<protein>
    <submittedName>
        <fullName evidence="6">LysR family transcriptional regulator</fullName>
    </submittedName>
</protein>
<dbReference type="Pfam" id="PF00126">
    <property type="entry name" value="HTH_1"/>
    <property type="match status" value="1"/>
</dbReference>
<dbReference type="Gene3D" id="3.40.190.290">
    <property type="match status" value="1"/>
</dbReference>
<evidence type="ECO:0000256" key="1">
    <source>
        <dbReference type="ARBA" id="ARBA00009437"/>
    </source>
</evidence>
<dbReference type="Proteomes" id="UP001628091">
    <property type="component" value="Unassembled WGS sequence"/>
</dbReference>
<dbReference type="SUPFAM" id="SSF53850">
    <property type="entry name" value="Periplasmic binding protein-like II"/>
    <property type="match status" value="1"/>
</dbReference>
<keyword evidence="4" id="KW-0804">Transcription</keyword>
<dbReference type="Gene3D" id="1.10.10.10">
    <property type="entry name" value="Winged helix-like DNA-binding domain superfamily/Winged helix DNA-binding domain"/>
    <property type="match status" value="1"/>
</dbReference>
<dbReference type="PANTHER" id="PTHR30537:SF68">
    <property type="entry name" value="TRANSCRIPTIONAL REGULATOR-RELATED"/>
    <property type="match status" value="1"/>
</dbReference>
<dbReference type="InterPro" id="IPR058163">
    <property type="entry name" value="LysR-type_TF_proteobact-type"/>
</dbReference>
<dbReference type="InterPro" id="IPR036388">
    <property type="entry name" value="WH-like_DNA-bd_sf"/>
</dbReference>
<evidence type="ECO:0000313" key="7">
    <source>
        <dbReference type="Proteomes" id="UP001628091"/>
    </source>
</evidence>
<reference evidence="6 7" key="1">
    <citation type="submission" date="2024-10" db="EMBL/GenBank/DDBJ databases">
        <title>Isolation, draft genome sequencing and identification of Phyllobacterium sp. NSA23, isolated from leaf soil.</title>
        <authorList>
            <person name="Akita H."/>
        </authorList>
    </citation>
    <scope>NUCLEOTIDE SEQUENCE [LARGE SCALE GENOMIC DNA]</scope>
    <source>
        <strain evidence="6 7">NSA23</strain>
    </source>
</reference>
<keyword evidence="7" id="KW-1185">Reference proteome</keyword>
<dbReference type="RefSeq" id="WP_407866385.1">
    <property type="nucleotide sequence ID" value="NZ_BAAFZP010000002.1"/>
</dbReference>
<name>A0ABQ0H4K6_9HYPH</name>
<organism evidence="6 7">
    <name type="scientific">Phyllobacterium phragmitis</name>
    <dbReference type="NCBI Taxonomy" id="2670329"/>
    <lineage>
        <taxon>Bacteria</taxon>
        <taxon>Pseudomonadati</taxon>
        <taxon>Pseudomonadota</taxon>
        <taxon>Alphaproteobacteria</taxon>
        <taxon>Hyphomicrobiales</taxon>
        <taxon>Phyllobacteriaceae</taxon>
        <taxon>Phyllobacterium</taxon>
    </lineage>
</organism>
<evidence type="ECO:0000256" key="2">
    <source>
        <dbReference type="ARBA" id="ARBA00023015"/>
    </source>
</evidence>
<dbReference type="InterPro" id="IPR000847">
    <property type="entry name" value="LysR_HTH_N"/>
</dbReference>
<sequence>MLRDFSDTIAFVKVVQEGSFTAAARALKTPKARISRKVRELEHRLGAQLLNRTTRSLRLTEAGSIYFQHCQKLVKDIEDAENAVGELQQHPRGWLKITAPHWLAIRALVPVLSEFRKTYPAVFPQLLLGHEVTDIIARDIDVAFRIWDGSLPDSSLTARRLGSLRMGVYAAPSYIKRRGAPAHPSELADHACLVTQVYFDRPIHAWPLIRDGSRAEFPINPVAVAGDPEGLHGFLLAGDGLQLTNHMLAAGDVAAGRLVRVLPDWSGPELGLYALRAGGRVQPPKLKAFMDFLVPRLDLGA</sequence>
<dbReference type="SUPFAM" id="SSF46785">
    <property type="entry name" value="Winged helix' DNA-binding domain"/>
    <property type="match status" value="1"/>
</dbReference>
<keyword evidence="2" id="KW-0805">Transcription regulation</keyword>
<evidence type="ECO:0000259" key="5">
    <source>
        <dbReference type="PROSITE" id="PS50931"/>
    </source>
</evidence>
<feature type="domain" description="HTH lysR-type" evidence="5">
    <location>
        <begin position="10"/>
        <end position="60"/>
    </location>
</feature>
<dbReference type="EMBL" id="BAAFZP010000002">
    <property type="protein sequence ID" value="GAB1583851.1"/>
    <property type="molecule type" value="Genomic_DNA"/>
</dbReference>
<evidence type="ECO:0000313" key="6">
    <source>
        <dbReference type="EMBL" id="GAB1583851.1"/>
    </source>
</evidence>
<evidence type="ECO:0000256" key="3">
    <source>
        <dbReference type="ARBA" id="ARBA00023125"/>
    </source>
</evidence>
<comment type="similarity">
    <text evidence="1">Belongs to the LysR transcriptional regulatory family.</text>
</comment>
<dbReference type="InterPro" id="IPR005119">
    <property type="entry name" value="LysR_subst-bd"/>
</dbReference>